<proteinExistence type="predicted"/>
<dbReference type="AlphaFoldDB" id="A0A917V0I4"/>
<reference evidence="2" key="2">
    <citation type="submission" date="2020-09" db="EMBL/GenBank/DDBJ databases">
        <authorList>
            <person name="Sun Q."/>
            <person name="Ohkuma M."/>
        </authorList>
    </citation>
    <scope>NUCLEOTIDE SEQUENCE</scope>
    <source>
        <strain evidence="2">JCM 12580</strain>
    </source>
</reference>
<comment type="caution">
    <text evidence="2">The sequence shown here is derived from an EMBL/GenBank/DDBJ whole genome shotgun (WGS) entry which is preliminary data.</text>
</comment>
<reference evidence="2" key="1">
    <citation type="journal article" date="2014" name="Int. J. Syst. Evol. Microbiol.">
        <title>Complete genome sequence of Corynebacterium casei LMG S-19264T (=DSM 44701T), isolated from a smear-ripened cheese.</title>
        <authorList>
            <consortium name="US DOE Joint Genome Institute (JGI-PGF)"/>
            <person name="Walter F."/>
            <person name="Albersmeier A."/>
            <person name="Kalinowski J."/>
            <person name="Ruckert C."/>
        </authorList>
    </citation>
    <scope>NUCLEOTIDE SEQUENCE</scope>
    <source>
        <strain evidence="2">JCM 12580</strain>
    </source>
</reference>
<organism evidence="2 3">
    <name type="scientific">Lentibacillus kapialis</name>
    <dbReference type="NCBI Taxonomy" id="340214"/>
    <lineage>
        <taxon>Bacteria</taxon>
        <taxon>Bacillati</taxon>
        <taxon>Bacillota</taxon>
        <taxon>Bacilli</taxon>
        <taxon>Bacillales</taxon>
        <taxon>Bacillaceae</taxon>
        <taxon>Lentibacillus</taxon>
    </lineage>
</organism>
<dbReference type="Proteomes" id="UP000658382">
    <property type="component" value="Unassembled WGS sequence"/>
</dbReference>
<keyword evidence="1" id="KW-1133">Transmembrane helix</keyword>
<feature type="transmembrane region" description="Helical" evidence="1">
    <location>
        <begin position="76"/>
        <end position="97"/>
    </location>
</feature>
<accession>A0A917V0I4</accession>
<keyword evidence="3" id="KW-1185">Reference proteome</keyword>
<protein>
    <submittedName>
        <fullName evidence="2">Uncharacterized protein</fullName>
    </submittedName>
</protein>
<sequence length="130" mass="15231">MQVLAFILLALEIENFLVLAALMLYGVTFSVYVAFYPDSRSYFSSLVAYLWRIGICFFIQSFVFSWNVKDENTETVALFLISLPLFLLPSYFFYLWGKGSLRRLVYRLFNKSQDEPSREARADALSFKKR</sequence>
<feature type="transmembrane region" description="Helical" evidence="1">
    <location>
        <begin position="42"/>
        <end position="64"/>
    </location>
</feature>
<evidence type="ECO:0000313" key="2">
    <source>
        <dbReference type="EMBL" id="GGK05342.1"/>
    </source>
</evidence>
<evidence type="ECO:0000256" key="1">
    <source>
        <dbReference type="SAM" id="Phobius"/>
    </source>
</evidence>
<gene>
    <name evidence="2" type="ORF">GCM10007063_29690</name>
</gene>
<keyword evidence="1" id="KW-0472">Membrane</keyword>
<dbReference type="EMBL" id="BMNQ01000059">
    <property type="protein sequence ID" value="GGK05342.1"/>
    <property type="molecule type" value="Genomic_DNA"/>
</dbReference>
<evidence type="ECO:0000313" key="3">
    <source>
        <dbReference type="Proteomes" id="UP000658382"/>
    </source>
</evidence>
<keyword evidence="1" id="KW-0812">Transmembrane</keyword>
<name>A0A917V0I4_9BACI</name>
<feature type="transmembrane region" description="Helical" evidence="1">
    <location>
        <begin position="16"/>
        <end position="35"/>
    </location>
</feature>